<comment type="caution">
    <text evidence="1">The sequence shown here is derived from an EMBL/GenBank/DDBJ whole genome shotgun (WGS) entry which is preliminary data.</text>
</comment>
<dbReference type="Proteomes" id="UP000636755">
    <property type="component" value="Unassembled WGS sequence"/>
</dbReference>
<evidence type="ECO:0000313" key="2">
    <source>
        <dbReference type="Proteomes" id="UP000636755"/>
    </source>
</evidence>
<accession>A0ABR7HJ77</accession>
<organism evidence="1 2">
    <name type="scientific">Ruminococcus intestinalis</name>
    <dbReference type="NCBI Taxonomy" id="2763066"/>
    <lineage>
        <taxon>Bacteria</taxon>
        <taxon>Bacillati</taxon>
        <taxon>Bacillota</taxon>
        <taxon>Clostridia</taxon>
        <taxon>Eubacteriales</taxon>
        <taxon>Oscillospiraceae</taxon>
        <taxon>Ruminococcus</taxon>
    </lineage>
</organism>
<protein>
    <submittedName>
        <fullName evidence="1">Uncharacterized protein</fullName>
    </submittedName>
</protein>
<proteinExistence type="predicted"/>
<evidence type="ECO:0000313" key="1">
    <source>
        <dbReference type="EMBL" id="MBC5727532.1"/>
    </source>
</evidence>
<sequence length="52" mass="6315">MKIEKLYKLTLNYDYTENDKMVFKYAFDMLFDIGLERNKAETIKFIQAIIDE</sequence>
<dbReference type="RefSeq" id="WP_186934820.1">
    <property type="nucleotide sequence ID" value="NZ_JACOPS010000001.1"/>
</dbReference>
<reference evidence="1 2" key="1">
    <citation type="submission" date="2020-08" db="EMBL/GenBank/DDBJ databases">
        <title>Genome public.</title>
        <authorList>
            <person name="Liu C."/>
            <person name="Sun Q."/>
        </authorList>
    </citation>
    <scope>NUCLEOTIDE SEQUENCE [LARGE SCALE GENOMIC DNA]</scope>
    <source>
        <strain evidence="1 2">NSJ-71</strain>
    </source>
</reference>
<name>A0ABR7HJ77_9FIRM</name>
<dbReference type="EMBL" id="JACOPS010000001">
    <property type="protein sequence ID" value="MBC5727532.1"/>
    <property type="molecule type" value="Genomic_DNA"/>
</dbReference>
<gene>
    <name evidence="1" type="ORF">H8R91_03075</name>
</gene>
<keyword evidence="2" id="KW-1185">Reference proteome</keyword>